<reference evidence="4" key="1">
    <citation type="submission" date="2025-08" db="UniProtKB">
        <authorList>
            <consortium name="RefSeq"/>
        </authorList>
    </citation>
    <scope>IDENTIFICATION</scope>
</reference>
<organism evidence="3 4">
    <name type="scientific">Priapulus caudatus</name>
    <name type="common">Priapulid worm</name>
    <dbReference type="NCBI Taxonomy" id="37621"/>
    <lineage>
        <taxon>Eukaryota</taxon>
        <taxon>Metazoa</taxon>
        <taxon>Ecdysozoa</taxon>
        <taxon>Scalidophora</taxon>
        <taxon>Priapulida</taxon>
        <taxon>Priapulimorpha</taxon>
        <taxon>Priapulimorphida</taxon>
        <taxon>Priapulidae</taxon>
        <taxon>Priapulus</taxon>
    </lineage>
</organism>
<proteinExistence type="inferred from homology"/>
<dbReference type="PANTHER" id="PTHR11852:SF0">
    <property type="entry name" value="PLATELET-ACTIVATING FACTOR ACETYLHYDROLASE IB SUBUNIT BETA HOMOLOG"/>
    <property type="match status" value="1"/>
</dbReference>
<accession>A0ABM1E6D3</accession>
<evidence type="ECO:0000259" key="2">
    <source>
        <dbReference type="Pfam" id="PF13472"/>
    </source>
</evidence>
<dbReference type="Pfam" id="PF13472">
    <property type="entry name" value="Lipase_GDSL_2"/>
    <property type="match status" value="1"/>
</dbReference>
<sequence length="223" mass="25375">MNPAATATEVEDIHEDRRWIDIHQRYVGEANDKEPEVVFIGDSLIQSLEQSEIWEKKISQFHCLNFGIGGDTTQNVLWRLENGELDFTTPPKVIILLCGTNNHGHTPEQVVAGLEAILRLISEKQPQAAIIILTIPPRGHKPNPVREKNAQINSLLHGVVPNFPKAQLFDIDKAARFVQSDGTINHHDMYDYLHLTKIGYWKAFEPVYELLEQILITDKVDEK</sequence>
<dbReference type="SUPFAM" id="SSF52266">
    <property type="entry name" value="SGNH hydrolase"/>
    <property type="match status" value="1"/>
</dbReference>
<comment type="similarity">
    <text evidence="1">Belongs to the 'GDSL' lipolytic enzyme family. Platelet-activating factor acetylhydrolase IB beta/gamma subunits subfamily.</text>
</comment>
<gene>
    <name evidence="4" type="primary">LOC106809256</name>
</gene>
<evidence type="ECO:0000313" key="3">
    <source>
        <dbReference type="Proteomes" id="UP000695022"/>
    </source>
</evidence>
<protein>
    <submittedName>
        <fullName evidence="4">Platelet-activating factor acetylhydrolase IB subunit gamma-like</fullName>
    </submittedName>
</protein>
<dbReference type="GeneID" id="106809256"/>
<name>A0ABM1E6D3_PRICU</name>
<keyword evidence="3" id="KW-1185">Reference proteome</keyword>
<feature type="domain" description="SGNH hydrolase-type esterase" evidence="2">
    <location>
        <begin position="39"/>
        <end position="201"/>
    </location>
</feature>
<evidence type="ECO:0000313" key="4">
    <source>
        <dbReference type="RefSeq" id="XP_014667754.1"/>
    </source>
</evidence>
<dbReference type="RefSeq" id="XP_014667754.1">
    <property type="nucleotide sequence ID" value="XM_014812268.1"/>
</dbReference>
<dbReference type="Gene3D" id="3.40.50.1110">
    <property type="entry name" value="SGNH hydrolase"/>
    <property type="match status" value="1"/>
</dbReference>
<dbReference type="Proteomes" id="UP000695022">
    <property type="component" value="Unplaced"/>
</dbReference>
<dbReference type="PANTHER" id="PTHR11852">
    <property type="entry name" value="PLATELET-ACTIVATING FACTOR ACETYLHYDROLASE"/>
    <property type="match status" value="1"/>
</dbReference>
<evidence type="ECO:0000256" key="1">
    <source>
        <dbReference type="ARBA" id="ARBA00038184"/>
    </source>
</evidence>
<dbReference type="CDD" id="cd01820">
    <property type="entry name" value="PAF_acetylesterase_like"/>
    <property type="match status" value="1"/>
</dbReference>
<dbReference type="InterPro" id="IPR036514">
    <property type="entry name" value="SGNH_hydro_sf"/>
</dbReference>
<dbReference type="InterPro" id="IPR013830">
    <property type="entry name" value="SGNH_hydro"/>
</dbReference>